<geneLocation type="plasmid" evidence="7"/>
<comment type="pathway">
    <text evidence="1">Metabolic intermediate biosynthesis; chorismate biosynthesis; chorismate from D-erythrose 4-phosphate and phosphoenolpyruvate: step 4/7.</text>
</comment>
<dbReference type="GO" id="GO:0050661">
    <property type="term" value="F:NADP binding"/>
    <property type="evidence" value="ECO:0007669"/>
    <property type="project" value="TreeGrafter"/>
</dbReference>
<dbReference type="PANTHER" id="PTHR21089">
    <property type="entry name" value="SHIKIMATE DEHYDROGENASE"/>
    <property type="match status" value="1"/>
</dbReference>
<keyword evidence="3" id="KW-0057">Aromatic amino acid biosynthesis</keyword>
<keyword evidence="6" id="KW-0614">Plasmid</keyword>
<dbReference type="Proteomes" id="UP000019146">
    <property type="component" value="Plasmid unnamed"/>
</dbReference>
<dbReference type="AlphaFoldDB" id="A0A0P0RPI1"/>
<evidence type="ECO:0000259" key="5">
    <source>
        <dbReference type="Pfam" id="PF08501"/>
    </source>
</evidence>
<feature type="domain" description="Shikimate dehydrogenase substrate binding N-terminal" evidence="5">
    <location>
        <begin position="12"/>
        <end position="94"/>
    </location>
</feature>
<reference evidence="6 7" key="1">
    <citation type="journal article" date="2014" name="Genome Announc.">
        <title>Draft Genome Sequence of the Haloacid-Degrading Burkholderia caribensis Strain MBA4.</title>
        <authorList>
            <person name="Pan Y."/>
            <person name="Kong K.F."/>
            <person name="Tsang J.S."/>
        </authorList>
    </citation>
    <scope>NUCLEOTIDE SEQUENCE [LARGE SCALE GENOMIC DNA]</scope>
    <source>
        <strain evidence="6 7">MBA4</strain>
        <plasmid evidence="7">Plasmid</plasmid>
    </source>
</reference>
<dbReference type="PANTHER" id="PTHR21089:SF1">
    <property type="entry name" value="BIFUNCTIONAL 3-DEHYDROQUINATE DEHYDRATASE_SHIKIMATE DEHYDROGENASE, CHLOROPLASTIC"/>
    <property type="match status" value="1"/>
</dbReference>
<dbReference type="InterPro" id="IPR046346">
    <property type="entry name" value="Aminoacid_DH-like_N_sf"/>
</dbReference>
<protein>
    <submittedName>
        <fullName evidence="6">Shikimate 5-dehydrogenase I alpha</fullName>
        <ecNumber evidence="6">1.1.1.25</ecNumber>
    </submittedName>
</protein>
<evidence type="ECO:0000313" key="7">
    <source>
        <dbReference type="Proteomes" id="UP000019146"/>
    </source>
</evidence>
<dbReference type="KEGG" id="bcai:K788_0006985"/>
<dbReference type="InterPro" id="IPR036291">
    <property type="entry name" value="NAD(P)-bd_dom_sf"/>
</dbReference>
<gene>
    <name evidence="6" type="ORF">K788_0006985</name>
</gene>
<proteinExistence type="predicted"/>
<evidence type="ECO:0000256" key="3">
    <source>
        <dbReference type="ARBA" id="ARBA00023141"/>
    </source>
</evidence>
<organism evidence="6 7">
    <name type="scientific">Paraburkholderia caribensis MBA4</name>
    <dbReference type="NCBI Taxonomy" id="1323664"/>
    <lineage>
        <taxon>Bacteria</taxon>
        <taxon>Pseudomonadati</taxon>
        <taxon>Pseudomonadota</taxon>
        <taxon>Betaproteobacteria</taxon>
        <taxon>Burkholderiales</taxon>
        <taxon>Burkholderiaceae</taxon>
        <taxon>Paraburkholderia</taxon>
    </lineage>
</organism>
<dbReference type="Pfam" id="PF00899">
    <property type="entry name" value="ThiF"/>
    <property type="match status" value="1"/>
</dbReference>
<evidence type="ECO:0000259" key="4">
    <source>
        <dbReference type="Pfam" id="PF00899"/>
    </source>
</evidence>
<dbReference type="InterPro" id="IPR013708">
    <property type="entry name" value="Shikimate_DH-bd_N"/>
</dbReference>
<dbReference type="SUPFAM" id="SSF51735">
    <property type="entry name" value="NAD(P)-binding Rossmann-fold domains"/>
    <property type="match status" value="1"/>
</dbReference>
<evidence type="ECO:0000256" key="2">
    <source>
        <dbReference type="ARBA" id="ARBA00023002"/>
    </source>
</evidence>
<keyword evidence="2 6" id="KW-0560">Oxidoreductase</keyword>
<name>A0A0P0RPI1_9BURK</name>
<dbReference type="Pfam" id="PF08501">
    <property type="entry name" value="Shikimate_dh_N"/>
    <property type="match status" value="1"/>
</dbReference>
<accession>A0A0P0RPI1</accession>
<feature type="domain" description="THIF-type NAD/FAD binding fold" evidence="4">
    <location>
        <begin position="124"/>
        <end position="158"/>
    </location>
</feature>
<dbReference type="EC" id="1.1.1.25" evidence="6"/>
<dbReference type="EMBL" id="CP012748">
    <property type="protein sequence ID" value="ALL70916.1"/>
    <property type="molecule type" value="Genomic_DNA"/>
</dbReference>
<dbReference type="GO" id="GO:0005829">
    <property type="term" value="C:cytosol"/>
    <property type="evidence" value="ECO:0007669"/>
    <property type="project" value="TreeGrafter"/>
</dbReference>
<keyword evidence="3" id="KW-0028">Amino-acid biosynthesis</keyword>
<dbReference type="GO" id="GO:0004764">
    <property type="term" value="F:shikimate 3-dehydrogenase (NADP+) activity"/>
    <property type="evidence" value="ECO:0007669"/>
    <property type="project" value="UniProtKB-EC"/>
</dbReference>
<dbReference type="GeneID" id="69974328"/>
<dbReference type="GO" id="GO:0009073">
    <property type="term" value="P:aromatic amino acid family biosynthetic process"/>
    <property type="evidence" value="ECO:0007669"/>
    <property type="project" value="UniProtKB-KW"/>
</dbReference>
<dbReference type="GO" id="GO:0009423">
    <property type="term" value="P:chorismate biosynthetic process"/>
    <property type="evidence" value="ECO:0007669"/>
    <property type="project" value="TreeGrafter"/>
</dbReference>
<dbReference type="InterPro" id="IPR000594">
    <property type="entry name" value="ThiF_NAD_FAD-bd"/>
</dbReference>
<dbReference type="Gene3D" id="3.40.50.720">
    <property type="entry name" value="NAD(P)-binding Rossmann-like Domain"/>
    <property type="match status" value="1"/>
</dbReference>
<sequence>MNIDGATRLYAIIGDPVAQVRSPSVYTAHFARHDMPAVMFAAQASRDSFETAMRGLMSLGNLDGLLITSPHKAAALAFADRLSTRAQIVGAINALRREPDGSWTGDMFDGVGFVSAAQKVMPVEAKRVLLFGCGGAGAAIASELAAHGVHAISLVDPDANRARTLRDALAGHFRSCDVSVGSDGAKYDIVVNASVVGMKDDDGLPGDPGAIGAGSLVGDVVLRPPATPTVLVGLARERGAHVVTGQDMHGGQVDAILAFFDKGAR</sequence>
<dbReference type="InterPro" id="IPR022893">
    <property type="entry name" value="Shikimate_DH_fam"/>
</dbReference>
<dbReference type="GO" id="GO:0019632">
    <property type="term" value="P:shikimate metabolic process"/>
    <property type="evidence" value="ECO:0007669"/>
    <property type="project" value="TreeGrafter"/>
</dbReference>
<evidence type="ECO:0000256" key="1">
    <source>
        <dbReference type="ARBA" id="ARBA00004871"/>
    </source>
</evidence>
<dbReference type="Gene3D" id="3.40.50.10860">
    <property type="entry name" value="Leucine Dehydrogenase, chain A, domain 1"/>
    <property type="match status" value="1"/>
</dbReference>
<dbReference type="RefSeq" id="WP_035993340.1">
    <property type="nucleotide sequence ID" value="NZ_CP012748.1"/>
</dbReference>
<dbReference type="SUPFAM" id="SSF53223">
    <property type="entry name" value="Aminoacid dehydrogenase-like, N-terminal domain"/>
    <property type="match status" value="1"/>
</dbReference>
<evidence type="ECO:0000313" key="6">
    <source>
        <dbReference type="EMBL" id="ALL70916.1"/>
    </source>
</evidence>